<accession>A0A540VMS7</accession>
<dbReference type="EMBL" id="VIGC01000003">
    <property type="protein sequence ID" value="TQE97423.1"/>
    <property type="molecule type" value="Genomic_DNA"/>
</dbReference>
<dbReference type="InParanoid" id="A0A540VMS7"/>
<keyword evidence="1" id="KW-0472">Membrane</keyword>
<organism evidence="2 3">
    <name type="scientific">Litorilinea aerophila</name>
    <dbReference type="NCBI Taxonomy" id="1204385"/>
    <lineage>
        <taxon>Bacteria</taxon>
        <taxon>Bacillati</taxon>
        <taxon>Chloroflexota</taxon>
        <taxon>Caldilineae</taxon>
        <taxon>Caldilineales</taxon>
        <taxon>Caldilineaceae</taxon>
        <taxon>Litorilinea</taxon>
    </lineage>
</organism>
<proteinExistence type="predicted"/>
<dbReference type="RefSeq" id="WP_141608616.1">
    <property type="nucleotide sequence ID" value="NZ_VIGC02000003.1"/>
</dbReference>
<keyword evidence="1" id="KW-0812">Transmembrane</keyword>
<reference evidence="2 3" key="1">
    <citation type="submission" date="2019-06" db="EMBL/GenBank/DDBJ databases">
        <title>Genome sequence of Litorilinea aerophila BAA-2444.</title>
        <authorList>
            <person name="Maclea K.S."/>
            <person name="Maurais E.G."/>
            <person name="Iannazzi L.C."/>
        </authorList>
    </citation>
    <scope>NUCLEOTIDE SEQUENCE [LARGE SCALE GENOMIC DNA]</scope>
    <source>
        <strain evidence="2 3">ATCC BAA-2444</strain>
    </source>
</reference>
<sequence>MGRQIDFQWQIEDENVQREEFWREATATERPAARSSGELRLMARLGQLLTLLLVMLLATAGAPFSWRLQENRQLAAEINQVLEVEMRALRTDDRDLGSRLMEDRIALVEHRGWLDLWRIRQSQRRQISLEVVEVERLGDLALVTLRIVPPRTYWVSLPYQELRFYRHTDGSWLQTVPPESFWGAPKRLEMGSLIFEYTERDAEAVEGAAAQLEATYARLRQAVGLPTRPAQPLTFTVEPRVVGTWSSRGTQIGVTSPTLYQIPEWVTPTGQLIDTVTDHLINKVLSELLHIDELYYSPEWYILLGGVRSWMRTHILEAPPYWQEEALQELRNRSQILFPLRLTDLDREGRIEPEERQLRFTVAEMAVAYIMDQQGMAHLPVFLRALRTHTSWEELLDDLYGQTVEQFTYGWNVYMVDEYRLLDEGQPAAAIQW</sequence>
<name>A0A540VMS7_9CHLR</name>
<evidence type="ECO:0000313" key="2">
    <source>
        <dbReference type="EMBL" id="TQE97423.1"/>
    </source>
</evidence>
<evidence type="ECO:0000313" key="3">
    <source>
        <dbReference type="Proteomes" id="UP000317371"/>
    </source>
</evidence>
<protein>
    <submittedName>
        <fullName evidence="2">Uncharacterized protein</fullName>
    </submittedName>
</protein>
<comment type="caution">
    <text evidence="2">The sequence shown here is derived from an EMBL/GenBank/DDBJ whole genome shotgun (WGS) entry which is preliminary data.</text>
</comment>
<dbReference type="AlphaFoldDB" id="A0A540VMS7"/>
<keyword evidence="1" id="KW-1133">Transmembrane helix</keyword>
<keyword evidence="3" id="KW-1185">Reference proteome</keyword>
<dbReference type="Proteomes" id="UP000317371">
    <property type="component" value="Unassembled WGS sequence"/>
</dbReference>
<evidence type="ECO:0000256" key="1">
    <source>
        <dbReference type="SAM" id="Phobius"/>
    </source>
</evidence>
<feature type="transmembrane region" description="Helical" evidence="1">
    <location>
        <begin position="48"/>
        <end position="66"/>
    </location>
</feature>
<gene>
    <name evidence="2" type="ORF">FKZ61_03130</name>
</gene>